<dbReference type="Pfam" id="PF13516">
    <property type="entry name" value="LRR_6"/>
    <property type="match status" value="5"/>
</dbReference>
<keyword evidence="2" id="KW-1185">Reference proteome</keyword>
<dbReference type="OrthoDB" id="18598at2759"/>
<dbReference type="InterPro" id="IPR036047">
    <property type="entry name" value="F-box-like_dom_sf"/>
</dbReference>
<organism evidence="1 2">
    <name type="scientific">Gigaspora rosea</name>
    <dbReference type="NCBI Taxonomy" id="44941"/>
    <lineage>
        <taxon>Eukaryota</taxon>
        <taxon>Fungi</taxon>
        <taxon>Fungi incertae sedis</taxon>
        <taxon>Mucoromycota</taxon>
        <taxon>Glomeromycotina</taxon>
        <taxon>Glomeromycetes</taxon>
        <taxon>Diversisporales</taxon>
        <taxon>Gigasporaceae</taxon>
        <taxon>Gigaspora</taxon>
    </lineage>
</organism>
<dbReference type="Gene3D" id="3.80.10.10">
    <property type="entry name" value="Ribonuclease Inhibitor"/>
    <property type="match status" value="3"/>
</dbReference>
<dbReference type="InterPro" id="IPR052394">
    <property type="entry name" value="LRR-containing"/>
</dbReference>
<dbReference type="SUPFAM" id="SSF81383">
    <property type="entry name" value="F-box domain"/>
    <property type="match status" value="1"/>
</dbReference>
<dbReference type="PANTHER" id="PTHR24114">
    <property type="entry name" value="LEUCINE RICH REPEAT FAMILY PROTEIN"/>
    <property type="match status" value="1"/>
</dbReference>
<name>A0A397UP06_9GLOM</name>
<reference evidence="1 2" key="1">
    <citation type="submission" date="2018-06" db="EMBL/GenBank/DDBJ databases">
        <title>Comparative genomics reveals the genomic features of Rhizophagus irregularis, R. cerebriforme, R. diaphanum and Gigaspora rosea, and their symbiotic lifestyle signature.</title>
        <authorList>
            <person name="Morin E."/>
            <person name="San Clemente H."/>
            <person name="Chen E.C.H."/>
            <person name="De La Providencia I."/>
            <person name="Hainaut M."/>
            <person name="Kuo A."/>
            <person name="Kohler A."/>
            <person name="Murat C."/>
            <person name="Tang N."/>
            <person name="Roy S."/>
            <person name="Loubradou J."/>
            <person name="Henrissat B."/>
            <person name="Grigoriev I.V."/>
            <person name="Corradi N."/>
            <person name="Roux C."/>
            <person name="Martin F.M."/>
        </authorList>
    </citation>
    <scope>NUCLEOTIDE SEQUENCE [LARGE SCALE GENOMIC DNA]</scope>
    <source>
        <strain evidence="1 2">DAOM 194757</strain>
    </source>
</reference>
<accession>A0A397UP06</accession>
<dbReference type="SMART" id="SM00368">
    <property type="entry name" value="LRR_RI"/>
    <property type="match status" value="6"/>
</dbReference>
<dbReference type="Proteomes" id="UP000266673">
    <property type="component" value="Unassembled WGS sequence"/>
</dbReference>
<evidence type="ECO:0000313" key="2">
    <source>
        <dbReference type="Proteomes" id="UP000266673"/>
    </source>
</evidence>
<dbReference type="SUPFAM" id="SSF52047">
    <property type="entry name" value="RNI-like"/>
    <property type="match status" value="1"/>
</dbReference>
<dbReference type="InterPro" id="IPR001611">
    <property type="entry name" value="Leu-rich_rpt"/>
</dbReference>
<proteinExistence type="predicted"/>
<dbReference type="InterPro" id="IPR032675">
    <property type="entry name" value="LRR_dom_sf"/>
</dbReference>
<evidence type="ECO:0000313" key="1">
    <source>
        <dbReference type="EMBL" id="RIB11975.1"/>
    </source>
</evidence>
<sequence>MITIPNECYYIIFNNFRRDYKSLFSCALVNRQWCRIIIPILWSEPGQNLKDQRLIRTFILMLNAEEQTLLIPFKITFLRHPKPLFEYTRYIISINSHFYIGIKNWLPYNRHEIRSELENAVKCSLIKMLLRTSKCLKYLYLDEIICNPLIFENLYKNSTIISIDLCLTYNISNNFKSKAIDGLIKILNKNSTLTSLNLRSILLGTKEMKVLLEALYKNSVLNSLGLCYIGKEEEKMLAKFLCKSTTLTSLSIHGNNRGLLLYSYPGLEGGKVLADALCKNNTLKKLNLQYNKLGPELGKALANALCNNTTLTSLNLGSNNLGLGGGTALADSLCKNTTLTSLDLSGNYLGSEGGKVVADALCENSALKDLSLHYNFLGSEGGKALANALCMNTTLISLNLSDNDLGSEGVNVLADALALNIAILIAIKDDRNYGLT</sequence>
<dbReference type="EMBL" id="QKWP01001076">
    <property type="protein sequence ID" value="RIB11975.1"/>
    <property type="molecule type" value="Genomic_DNA"/>
</dbReference>
<comment type="caution">
    <text evidence="1">The sequence shown here is derived from an EMBL/GenBank/DDBJ whole genome shotgun (WGS) entry which is preliminary data.</text>
</comment>
<gene>
    <name evidence="1" type="ORF">C2G38_2042214</name>
</gene>
<dbReference type="PANTHER" id="PTHR24114:SF2">
    <property type="entry name" value="F-BOX DOMAIN-CONTAINING PROTEIN-RELATED"/>
    <property type="match status" value="1"/>
</dbReference>
<protein>
    <submittedName>
        <fullName evidence="1">Uncharacterized protein</fullName>
    </submittedName>
</protein>
<dbReference type="AlphaFoldDB" id="A0A397UP06"/>